<protein>
    <submittedName>
        <fullName evidence="1">AAA family ATPase</fullName>
    </submittedName>
</protein>
<name>A0ABP7XTV0_9ACTN</name>
<dbReference type="InterPro" id="IPR027417">
    <property type="entry name" value="P-loop_NTPase"/>
</dbReference>
<proteinExistence type="predicted"/>
<comment type="caution">
    <text evidence="1">The sequence shown here is derived from an EMBL/GenBank/DDBJ whole genome shotgun (WGS) entry which is preliminary data.</text>
</comment>
<evidence type="ECO:0000313" key="2">
    <source>
        <dbReference type="Proteomes" id="UP001501495"/>
    </source>
</evidence>
<evidence type="ECO:0000313" key="1">
    <source>
        <dbReference type="EMBL" id="GAA4125720.1"/>
    </source>
</evidence>
<organism evidence="1 2">
    <name type="scientific">Nocardioides fonticola</name>
    <dbReference type="NCBI Taxonomy" id="450363"/>
    <lineage>
        <taxon>Bacteria</taxon>
        <taxon>Bacillati</taxon>
        <taxon>Actinomycetota</taxon>
        <taxon>Actinomycetes</taxon>
        <taxon>Propionibacteriales</taxon>
        <taxon>Nocardioidaceae</taxon>
        <taxon>Nocardioides</taxon>
    </lineage>
</organism>
<dbReference type="SUPFAM" id="SSF52540">
    <property type="entry name" value="P-loop containing nucleoside triphosphate hydrolases"/>
    <property type="match status" value="1"/>
</dbReference>
<dbReference type="Gene3D" id="3.40.50.300">
    <property type="entry name" value="P-loop containing nucleotide triphosphate hydrolases"/>
    <property type="match status" value="1"/>
</dbReference>
<reference evidence="2" key="1">
    <citation type="journal article" date="2019" name="Int. J. Syst. Evol. Microbiol.">
        <title>The Global Catalogue of Microorganisms (GCM) 10K type strain sequencing project: providing services to taxonomists for standard genome sequencing and annotation.</title>
        <authorList>
            <consortium name="The Broad Institute Genomics Platform"/>
            <consortium name="The Broad Institute Genome Sequencing Center for Infectious Disease"/>
            <person name="Wu L."/>
            <person name="Ma J."/>
        </authorList>
    </citation>
    <scope>NUCLEOTIDE SEQUENCE [LARGE SCALE GENOMIC DNA]</scope>
    <source>
        <strain evidence="2">JCM 16703</strain>
    </source>
</reference>
<accession>A0ABP7XTV0</accession>
<dbReference type="EMBL" id="BAAAZH010000028">
    <property type="protein sequence ID" value="GAA4125720.1"/>
    <property type="molecule type" value="Genomic_DNA"/>
</dbReference>
<keyword evidence="2" id="KW-1185">Reference proteome</keyword>
<sequence>MSSSSPPPDAGTGFDPGFYPGFDPGLVDDLLDTVRRRPARLGTTRVLGIDGPSGSGKTTLADRLADAAGAPVVRLDELYRGWDGLDEVGPLVEELLAPLRDGGTGRVARWDWHRDRLGDDVVVVPAPLIVLEGVGSGQARLAPLLSLLVWVEAPVEERHRRGLERDGAAAAVALARWWQAEERHFEQEATRSRADRIITTASS</sequence>
<dbReference type="Proteomes" id="UP001501495">
    <property type="component" value="Unassembled WGS sequence"/>
</dbReference>
<gene>
    <name evidence="1" type="ORF">GCM10022215_34430</name>
</gene>